<dbReference type="EMBL" id="OV696695">
    <property type="protein sequence ID" value="CAH1239111.1"/>
    <property type="molecule type" value="Genomic_DNA"/>
</dbReference>
<evidence type="ECO:0000313" key="4">
    <source>
        <dbReference type="EMBL" id="CAH1239111.1"/>
    </source>
</evidence>
<dbReference type="OrthoDB" id="6049036at2759"/>
<feature type="domain" description="UMOD/GP2/OIT3-like D8C" evidence="3">
    <location>
        <begin position="78"/>
        <end position="160"/>
    </location>
</feature>
<dbReference type="AlphaFoldDB" id="A0A8J9VF61"/>
<keyword evidence="5" id="KW-1185">Reference proteome</keyword>
<dbReference type="GO" id="GO:0005102">
    <property type="term" value="F:signaling receptor binding"/>
    <property type="evidence" value="ECO:0007669"/>
    <property type="project" value="TreeGrafter"/>
</dbReference>
<protein>
    <submittedName>
        <fullName evidence="4">VWDE protein</fullName>
    </submittedName>
</protein>
<reference evidence="4" key="1">
    <citation type="submission" date="2022-01" db="EMBL/GenBank/DDBJ databases">
        <authorList>
            <person name="Braso-Vives M."/>
        </authorList>
    </citation>
    <scope>NUCLEOTIDE SEQUENCE</scope>
</reference>
<gene>
    <name evidence="4" type="primary">VWDE</name>
    <name evidence="4" type="ORF">BLAG_LOCUS3487</name>
</gene>
<accession>A0A8J9VF61</accession>
<dbReference type="PANTHER" id="PTHR14949:SF51">
    <property type="entry name" value="VON WILLEBRAND FACTOR D AND EGF DOMAIN-CONTAINING PROTEIN"/>
    <property type="match status" value="1"/>
</dbReference>
<sequence>MGVALDTTAGAGYNTTNTTVVTTISTTTAVPIIPCVDYTEIKEPHRSTAFRPGPTDELICDNELTAGWYRFTAHVGGMLPESCVAPEHCGTQVPMWMNGQHPVDNQTVDRDVCLNFGAPTNCSCNSRIPIQVKKCNDSVGQTYFVYNLKPTHGCHVAYCAGDEIPCPSGLVWRDSTDQCVGEPPQIGEDPIIHPPVIDKTTWKVTFTCEVKYNSNTDDNSRFAVKFLFDHEEYTEVNEATKEPLTASNKRIELDAKFLGRYTVEGKNVWSSKMGKTVSCVVQSYWKGYSDVKSREFHSNGYFAGIMATEHHLSLPEGSDFRNLQLFSTVPFICDDSPVWHERYCYIDIKLKVGNDVSTGTAGDDDCVIQIPAVNWNSTANRAYATPKKIYGVQDMQIDGDKIVAVQFQAISSGFFYHDQEVDFVPYIYGGYAPGDIQVRTIDGGAMGRCRGVTDPHYTTFDYRYYTILILGEFVFTRVTSRTFEVWVE</sequence>
<dbReference type="InterPro" id="IPR050969">
    <property type="entry name" value="Dev_Signal_Modulators"/>
</dbReference>
<name>A0A8J9VF61_BRALA</name>
<evidence type="ECO:0000256" key="1">
    <source>
        <dbReference type="ARBA" id="ARBA00022729"/>
    </source>
</evidence>
<evidence type="ECO:0000259" key="3">
    <source>
        <dbReference type="Pfam" id="PF23283"/>
    </source>
</evidence>
<dbReference type="PANTHER" id="PTHR14949">
    <property type="entry name" value="EGF-LIKE-DOMAIN, MULTIPLE 7, 8"/>
    <property type="match status" value="1"/>
</dbReference>
<dbReference type="InterPro" id="IPR057774">
    <property type="entry name" value="D8C_UMOD/GP2/OIT3-like"/>
</dbReference>
<keyword evidence="1" id="KW-0732">Signal</keyword>
<proteinExistence type="predicted"/>
<dbReference type="GO" id="GO:0009986">
    <property type="term" value="C:cell surface"/>
    <property type="evidence" value="ECO:0007669"/>
    <property type="project" value="TreeGrafter"/>
</dbReference>
<evidence type="ECO:0000313" key="5">
    <source>
        <dbReference type="Proteomes" id="UP000838412"/>
    </source>
</evidence>
<keyword evidence="2" id="KW-1015">Disulfide bond</keyword>
<dbReference type="GO" id="GO:0005576">
    <property type="term" value="C:extracellular region"/>
    <property type="evidence" value="ECO:0007669"/>
    <property type="project" value="TreeGrafter"/>
</dbReference>
<organism evidence="4 5">
    <name type="scientific">Branchiostoma lanceolatum</name>
    <name type="common">Common lancelet</name>
    <name type="synonym">Amphioxus lanceolatum</name>
    <dbReference type="NCBI Taxonomy" id="7740"/>
    <lineage>
        <taxon>Eukaryota</taxon>
        <taxon>Metazoa</taxon>
        <taxon>Chordata</taxon>
        <taxon>Cephalochordata</taxon>
        <taxon>Leptocardii</taxon>
        <taxon>Amphioxiformes</taxon>
        <taxon>Branchiostomatidae</taxon>
        <taxon>Branchiostoma</taxon>
    </lineage>
</organism>
<dbReference type="Pfam" id="PF23283">
    <property type="entry name" value="D8C_UMOD"/>
    <property type="match status" value="1"/>
</dbReference>
<dbReference type="Proteomes" id="UP000838412">
    <property type="component" value="Chromosome 10"/>
</dbReference>
<evidence type="ECO:0000256" key="2">
    <source>
        <dbReference type="ARBA" id="ARBA00023157"/>
    </source>
</evidence>